<reference evidence="1" key="1">
    <citation type="submission" date="2018-05" db="EMBL/GenBank/DDBJ databases">
        <authorList>
            <person name="Lanie J.A."/>
            <person name="Ng W.-L."/>
            <person name="Kazmierczak K.M."/>
            <person name="Andrzejewski T.M."/>
            <person name="Davidsen T.M."/>
            <person name="Wayne K.J."/>
            <person name="Tettelin H."/>
            <person name="Glass J.I."/>
            <person name="Rusch D."/>
            <person name="Podicherti R."/>
            <person name="Tsui H.-C.T."/>
            <person name="Winkler M.E."/>
        </authorList>
    </citation>
    <scope>NUCLEOTIDE SEQUENCE</scope>
</reference>
<sequence length="79" mass="7831">MVRAVGSPNVFVNSIAWSRQSDVNTPHLLPPAVCPTHAAPIATGSTTVFVNSLGAGRIGDGISGCTSVAAGSPDVFAGP</sequence>
<proteinExistence type="predicted"/>
<accession>A0A381ZN19</accession>
<dbReference type="Gene3D" id="2.60.200.60">
    <property type="match status" value="1"/>
</dbReference>
<protein>
    <recommendedName>
        <fullName evidence="2">PaaR repeat-containing protein</fullName>
    </recommendedName>
</protein>
<dbReference type="AlphaFoldDB" id="A0A381ZN19"/>
<gene>
    <name evidence="1" type="ORF">METZ01_LOCUS143106</name>
</gene>
<evidence type="ECO:0008006" key="2">
    <source>
        <dbReference type="Google" id="ProtNLM"/>
    </source>
</evidence>
<evidence type="ECO:0000313" key="1">
    <source>
        <dbReference type="EMBL" id="SVA90252.1"/>
    </source>
</evidence>
<dbReference type="EMBL" id="UINC01021841">
    <property type="protein sequence ID" value="SVA90252.1"/>
    <property type="molecule type" value="Genomic_DNA"/>
</dbReference>
<organism evidence="1">
    <name type="scientific">marine metagenome</name>
    <dbReference type="NCBI Taxonomy" id="408172"/>
    <lineage>
        <taxon>unclassified sequences</taxon>
        <taxon>metagenomes</taxon>
        <taxon>ecological metagenomes</taxon>
    </lineage>
</organism>
<name>A0A381ZN19_9ZZZZ</name>